<dbReference type="InterPro" id="IPR002656">
    <property type="entry name" value="Acyl_transf_3_dom"/>
</dbReference>
<proteinExistence type="predicted"/>
<dbReference type="AlphaFoldDB" id="A0A7W2LNY4"/>
<evidence type="ECO:0000313" key="3">
    <source>
        <dbReference type="EMBL" id="MBA6144347.1"/>
    </source>
</evidence>
<feature type="transmembrane region" description="Helical" evidence="1">
    <location>
        <begin position="255"/>
        <end position="276"/>
    </location>
</feature>
<accession>A0A7W2LNY4</accession>
<dbReference type="GO" id="GO:0016020">
    <property type="term" value="C:membrane"/>
    <property type="evidence" value="ECO:0007669"/>
    <property type="project" value="TreeGrafter"/>
</dbReference>
<feature type="transmembrane region" description="Helical" evidence="1">
    <location>
        <begin position="297"/>
        <end position="316"/>
    </location>
</feature>
<gene>
    <name evidence="3" type="ORF">H4B97_18050</name>
</gene>
<dbReference type="EMBL" id="JACGCZ010000032">
    <property type="protein sequence ID" value="MBA6144347.1"/>
    <property type="molecule type" value="Genomic_DNA"/>
</dbReference>
<dbReference type="PANTHER" id="PTHR23028">
    <property type="entry name" value="ACETYLTRANSFERASE"/>
    <property type="match status" value="1"/>
</dbReference>
<feature type="transmembrane region" description="Helical" evidence="1">
    <location>
        <begin position="57"/>
        <end position="81"/>
    </location>
</feature>
<dbReference type="Proteomes" id="UP000590738">
    <property type="component" value="Unassembled WGS sequence"/>
</dbReference>
<reference evidence="3 4" key="1">
    <citation type="submission" date="2020-07" db="EMBL/GenBank/DDBJ databases">
        <title>Diversity of carbapenemase encoding genes among Pseudomonas putida group clinical isolates in a tertiary Brazilian hospital.</title>
        <authorList>
            <person name="Alberto-Lei F."/>
            <person name="Nodari C.S."/>
            <person name="Streling A.P."/>
            <person name="Paulino J.T."/>
            <person name="Bessa-Neto F.O."/>
            <person name="Cayo R."/>
            <person name="Gales A.C."/>
        </authorList>
    </citation>
    <scope>NUCLEOTIDE SEQUENCE [LARGE SCALE GENOMIC DNA]</scope>
    <source>
        <strain evidence="3 4">12273</strain>
    </source>
</reference>
<feature type="transmembrane region" description="Helical" evidence="1">
    <location>
        <begin position="206"/>
        <end position="224"/>
    </location>
</feature>
<dbReference type="GO" id="GO:0000271">
    <property type="term" value="P:polysaccharide biosynthetic process"/>
    <property type="evidence" value="ECO:0007669"/>
    <property type="project" value="TreeGrafter"/>
</dbReference>
<dbReference type="Pfam" id="PF01757">
    <property type="entry name" value="Acyl_transf_3"/>
    <property type="match status" value="1"/>
</dbReference>
<evidence type="ECO:0000256" key="1">
    <source>
        <dbReference type="SAM" id="Phobius"/>
    </source>
</evidence>
<keyword evidence="1" id="KW-0812">Transmembrane</keyword>
<feature type="transmembrane region" description="Helical" evidence="1">
    <location>
        <begin position="322"/>
        <end position="345"/>
    </location>
</feature>
<keyword evidence="1" id="KW-1133">Transmembrane helix</keyword>
<feature type="transmembrane region" description="Helical" evidence="1">
    <location>
        <begin position="20"/>
        <end position="37"/>
    </location>
</feature>
<comment type="caution">
    <text evidence="3">The sequence shown here is derived from an EMBL/GenBank/DDBJ whole genome shotgun (WGS) entry which is preliminary data.</text>
</comment>
<dbReference type="GO" id="GO:0016747">
    <property type="term" value="F:acyltransferase activity, transferring groups other than amino-acyl groups"/>
    <property type="evidence" value="ECO:0007669"/>
    <property type="project" value="InterPro"/>
</dbReference>
<sequence length="370" mass="41514">MTAPAAPADRLYTLDTLRGIAALSVVFWHWQHFFYVGDSPAGFDPARQPFFTALTPLYQYGGLAVQLFFSISGFVFFWLFSNAIAARQIPLGRFAVDRFSRLYPLHLLSFALVAGLQWIYTTYNSNAFVYQYNDSYHALLNLLLAPAWGFEKGWSYNAPIWSVSVEVLLYASFFVICLAGRWRWLLAAAVACVGLLLYPGSYKIGSGLLCFYIGGLAYALLVHLRRLAGSGMALAITTGIAVAAWVYQLHLAPSVNVYFVMCLCFPATLAMLAAAGMHRPALLRSTAWVGDISYASYLLHFPLQLVFALVLDSLGFVREIFYQPWVMLLFFAVLVPLSLACHRWFERPVQRYLRARWLAGVSRPGKQMQA</sequence>
<feature type="domain" description="Acyltransferase 3" evidence="2">
    <location>
        <begin position="12"/>
        <end position="340"/>
    </location>
</feature>
<name>A0A7W2LNY4_9PSED</name>
<evidence type="ECO:0000259" key="2">
    <source>
        <dbReference type="Pfam" id="PF01757"/>
    </source>
</evidence>
<feature type="transmembrane region" description="Helical" evidence="1">
    <location>
        <begin position="102"/>
        <end position="120"/>
    </location>
</feature>
<dbReference type="PANTHER" id="PTHR23028:SF131">
    <property type="entry name" value="BLR2367 PROTEIN"/>
    <property type="match status" value="1"/>
</dbReference>
<keyword evidence="3" id="KW-0808">Transferase</keyword>
<protein>
    <submittedName>
        <fullName evidence="3">Acyltransferase</fullName>
    </submittedName>
</protein>
<keyword evidence="3" id="KW-0012">Acyltransferase</keyword>
<keyword evidence="1" id="KW-0472">Membrane</keyword>
<feature type="transmembrane region" description="Helical" evidence="1">
    <location>
        <begin position="158"/>
        <end position="177"/>
    </location>
</feature>
<feature type="transmembrane region" description="Helical" evidence="1">
    <location>
        <begin position="184"/>
        <end position="200"/>
    </location>
</feature>
<dbReference type="InterPro" id="IPR050879">
    <property type="entry name" value="Acyltransferase_3"/>
</dbReference>
<feature type="transmembrane region" description="Helical" evidence="1">
    <location>
        <begin position="231"/>
        <end position="249"/>
    </location>
</feature>
<organism evidence="3 4">
    <name type="scientific">Pseudomonas juntendi</name>
    <dbReference type="NCBI Taxonomy" id="2666183"/>
    <lineage>
        <taxon>Bacteria</taxon>
        <taxon>Pseudomonadati</taxon>
        <taxon>Pseudomonadota</taxon>
        <taxon>Gammaproteobacteria</taxon>
        <taxon>Pseudomonadales</taxon>
        <taxon>Pseudomonadaceae</taxon>
        <taxon>Pseudomonas</taxon>
    </lineage>
</organism>
<dbReference type="RefSeq" id="WP_009685981.1">
    <property type="nucleotide sequence ID" value="NZ_BQHP01000036.1"/>
</dbReference>
<evidence type="ECO:0000313" key="4">
    <source>
        <dbReference type="Proteomes" id="UP000590738"/>
    </source>
</evidence>